<dbReference type="InterPro" id="IPR006121">
    <property type="entry name" value="HMA_dom"/>
</dbReference>
<comment type="caution">
    <text evidence="3">The sequence shown here is derived from an EMBL/GenBank/DDBJ whole genome shotgun (WGS) entry which is preliminary data.</text>
</comment>
<dbReference type="CDD" id="cd00371">
    <property type="entry name" value="HMA"/>
    <property type="match status" value="1"/>
</dbReference>
<dbReference type="Proteomes" id="UP001157418">
    <property type="component" value="Unassembled WGS sequence"/>
</dbReference>
<dbReference type="SUPFAM" id="SSF55008">
    <property type="entry name" value="HMA, heavy metal-associated domain"/>
    <property type="match status" value="1"/>
</dbReference>
<dbReference type="GO" id="GO:0009626">
    <property type="term" value="P:plant-type hypersensitive response"/>
    <property type="evidence" value="ECO:0007669"/>
    <property type="project" value="UniProtKB-KW"/>
</dbReference>
<dbReference type="AlphaFoldDB" id="A0AAU9P1Y2"/>
<comment type="subcellular location">
    <subcellularLocation>
        <location evidence="1">Membrane</location>
        <topology evidence="1">Peripheral membrane protein</topology>
    </subcellularLocation>
</comment>
<feature type="signal peptide" evidence="2">
    <location>
        <begin position="1"/>
        <end position="25"/>
    </location>
</feature>
<accession>A0AAU9P1Y2</accession>
<dbReference type="EMBL" id="CAKMRJ010005523">
    <property type="protein sequence ID" value="CAH1444277.1"/>
    <property type="molecule type" value="Genomic_DNA"/>
</dbReference>
<reference evidence="3 4" key="1">
    <citation type="submission" date="2022-01" db="EMBL/GenBank/DDBJ databases">
        <authorList>
            <person name="Xiong W."/>
            <person name="Schranz E."/>
        </authorList>
    </citation>
    <scope>NUCLEOTIDE SEQUENCE [LARGE SCALE GENOMIC DNA]</scope>
</reference>
<protein>
    <submittedName>
        <fullName evidence="3">Uncharacterized protein</fullName>
    </submittedName>
</protein>
<proteinExistence type="predicted"/>
<evidence type="ECO:0000313" key="3">
    <source>
        <dbReference type="EMBL" id="CAH1444277.1"/>
    </source>
</evidence>
<name>A0AAU9P1Y2_9ASTR</name>
<evidence type="ECO:0000256" key="2">
    <source>
        <dbReference type="SAM" id="SignalP"/>
    </source>
</evidence>
<sequence length="965" mass="107743">MTTFSRNFVFFFFFLLAFFFLSASSQTNAFNRTITTAFNRTITTTFNHTVNCFDCVDDDCSTSSELPKRVHDEMMFDFLYSPKNEDFLDLDELDISQSQSIDDDKRVHGGMLFPFLEGKDLQSTENPMVEEDGLLSKNRKLDGFLGRECNSASSTIDHKSSGEQQLVMENVKSNQSKAARANSHDECAKDEMMNINENSKEEDVEHNHPKVSLCDAAAAAAILSEVDIQDENAGGDFTTVSLASSSCLSKQGDKDFATWPHRNVEDQISISQSQSDDIIQSRVDDEMLFGFLKRKNSLHELQAIEPTFTEVEHEQSGPTWIKSAASESDQTRIDGGVEFETLELPIDCKSARGSSQQTSGINKSLELGISASYNPKEGMEVNGKDDDLKTPLLNPSDAVAVDSKSVHSVNQGIKTITFKIGGIEYASCSSSNESLLLDLNGVSPLQGQGVVPELVDVKAIKETIEDAGFEVNSKKMLDPVTMCPRESDGLALNQSSECCILVKPKQLKFDEMDGCDSNKVTSLLSRIRELLGNPSMNMDSASLKDDKTSEQQSIQIQLKSAMIRSHEDFDACTSTETKPKQLKFDEMDGCDSNKVTSLLSRIRELLGNPSMNMDSASLKDDKSSEQQSIQIQLKSAMIRSHEDFDACTSTETMNIDLDLDLNPLVEESLLPKNRMVEDVEHNPMVSLHDDAAVYCEPAFTEVESEASEYDDVGFTVVDYDETVTPVSKCSSTQHQVEDFYYEDMDISTSADYEDMDISTSADYDSVTIADYSYPTQQQTDDSLPFNWQTKHFCSSPVDLGNLWDRSTSTSEGDLTPNITSFVPHPQKQAAAVWPGRRGDIKVKAEAQKKKQEEMVPRGVSLKMEHPQKENHVMVNFELFGFFFKFVMKWLALLCNKLADGYIIWRTPTGLINLRARLSTWLITPPVWTLGHESCIKKVAVYKHGRRRGGLGLDSNENFCFLCRHT</sequence>
<evidence type="ECO:0000313" key="4">
    <source>
        <dbReference type="Proteomes" id="UP001157418"/>
    </source>
</evidence>
<dbReference type="GO" id="GO:0016020">
    <property type="term" value="C:membrane"/>
    <property type="evidence" value="ECO:0007669"/>
    <property type="project" value="UniProtKB-SubCell"/>
</dbReference>
<keyword evidence="2" id="KW-0732">Signal</keyword>
<organism evidence="3 4">
    <name type="scientific">Lactuca virosa</name>
    <dbReference type="NCBI Taxonomy" id="75947"/>
    <lineage>
        <taxon>Eukaryota</taxon>
        <taxon>Viridiplantae</taxon>
        <taxon>Streptophyta</taxon>
        <taxon>Embryophyta</taxon>
        <taxon>Tracheophyta</taxon>
        <taxon>Spermatophyta</taxon>
        <taxon>Magnoliopsida</taxon>
        <taxon>eudicotyledons</taxon>
        <taxon>Gunneridae</taxon>
        <taxon>Pentapetalae</taxon>
        <taxon>asterids</taxon>
        <taxon>campanulids</taxon>
        <taxon>Asterales</taxon>
        <taxon>Asteraceae</taxon>
        <taxon>Cichorioideae</taxon>
        <taxon>Cichorieae</taxon>
        <taxon>Lactucinae</taxon>
        <taxon>Lactuca</taxon>
    </lineage>
</organism>
<keyword evidence="4" id="KW-1185">Reference proteome</keyword>
<evidence type="ECO:0000256" key="1">
    <source>
        <dbReference type="ARBA" id="ARBA00004170"/>
    </source>
</evidence>
<dbReference type="GO" id="GO:0046872">
    <property type="term" value="F:metal ion binding"/>
    <property type="evidence" value="ECO:0007669"/>
    <property type="project" value="InterPro"/>
</dbReference>
<feature type="chain" id="PRO_5043728809" evidence="2">
    <location>
        <begin position="26"/>
        <end position="965"/>
    </location>
</feature>
<dbReference type="Gene3D" id="3.30.70.100">
    <property type="match status" value="1"/>
</dbReference>
<dbReference type="InterPro" id="IPR036163">
    <property type="entry name" value="HMA_dom_sf"/>
</dbReference>
<gene>
    <name evidence="3" type="ORF">LVIROSA_LOCUS30130</name>
</gene>